<feature type="compositionally biased region" description="Basic and acidic residues" evidence="1">
    <location>
        <begin position="78"/>
        <end position="102"/>
    </location>
</feature>
<evidence type="ECO:0000256" key="1">
    <source>
        <dbReference type="SAM" id="MobiDB-lite"/>
    </source>
</evidence>
<evidence type="ECO:0000313" key="2">
    <source>
        <dbReference type="EMBL" id="CAD7574909.1"/>
    </source>
</evidence>
<name>A0A7R9J9C3_TIMCA</name>
<feature type="region of interest" description="Disordered" evidence="1">
    <location>
        <begin position="19"/>
        <end position="52"/>
    </location>
</feature>
<feature type="region of interest" description="Disordered" evidence="1">
    <location>
        <begin position="75"/>
        <end position="102"/>
    </location>
</feature>
<gene>
    <name evidence="2" type="ORF">TCMB3V08_LOCUS7513</name>
</gene>
<dbReference type="EMBL" id="OE182744">
    <property type="protein sequence ID" value="CAD7574909.1"/>
    <property type="molecule type" value="Genomic_DNA"/>
</dbReference>
<protein>
    <submittedName>
        <fullName evidence="2">(California timema) hypothetical protein</fullName>
    </submittedName>
</protein>
<sequence length="102" mass="11605">MKGWLMPYLHPSTTRTLYTNSSRSCGDEPGGAINQNSTYPISPTGRASGKERPHTITTLKHLRAMILVLQFATTHHHLSQEQHGRREQRRRAEALIEDSQRT</sequence>
<organism evidence="2">
    <name type="scientific">Timema californicum</name>
    <name type="common">California timema</name>
    <name type="synonym">Walking stick</name>
    <dbReference type="NCBI Taxonomy" id="61474"/>
    <lineage>
        <taxon>Eukaryota</taxon>
        <taxon>Metazoa</taxon>
        <taxon>Ecdysozoa</taxon>
        <taxon>Arthropoda</taxon>
        <taxon>Hexapoda</taxon>
        <taxon>Insecta</taxon>
        <taxon>Pterygota</taxon>
        <taxon>Neoptera</taxon>
        <taxon>Polyneoptera</taxon>
        <taxon>Phasmatodea</taxon>
        <taxon>Timematodea</taxon>
        <taxon>Timematoidea</taxon>
        <taxon>Timematidae</taxon>
        <taxon>Timema</taxon>
    </lineage>
</organism>
<dbReference type="AlphaFoldDB" id="A0A7R9J9C3"/>
<accession>A0A7R9J9C3</accession>
<reference evidence="2" key="1">
    <citation type="submission" date="2020-11" db="EMBL/GenBank/DDBJ databases">
        <authorList>
            <person name="Tran Van P."/>
        </authorList>
    </citation>
    <scope>NUCLEOTIDE SEQUENCE</scope>
</reference>
<proteinExistence type="predicted"/>